<gene>
    <name evidence="7" type="ORF">ACFQRI_02405</name>
</gene>
<name>A0ABW2LCP8_9PSEU</name>
<dbReference type="InterPro" id="IPR011701">
    <property type="entry name" value="MFS"/>
</dbReference>
<feature type="transmembrane region" description="Helical" evidence="5">
    <location>
        <begin position="432"/>
        <end position="454"/>
    </location>
</feature>
<evidence type="ECO:0000259" key="6">
    <source>
        <dbReference type="PROSITE" id="PS50850"/>
    </source>
</evidence>
<dbReference type="SUPFAM" id="SSF103473">
    <property type="entry name" value="MFS general substrate transporter"/>
    <property type="match status" value="1"/>
</dbReference>
<dbReference type="RefSeq" id="WP_380663826.1">
    <property type="nucleotide sequence ID" value="NZ_JBHTCJ010000001.1"/>
</dbReference>
<evidence type="ECO:0000313" key="7">
    <source>
        <dbReference type="EMBL" id="MFC7340248.1"/>
    </source>
</evidence>
<keyword evidence="2 5" id="KW-0812">Transmembrane</keyword>
<feature type="transmembrane region" description="Helical" evidence="5">
    <location>
        <begin position="295"/>
        <end position="316"/>
    </location>
</feature>
<reference evidence="8" key="1">
    <citation type="journal article" date="2019" name="Int. J. Syst. Evol. Microbiol.">
        <title>The Global Catalogue of Microorganisms (GCM) 10K type strain sequencing project: providing services to taxonomists for standard genome sequencing and annotation.</title>
        <authorList>
            <consortium name="The Broad Institute Genomics Platform"/>
            <consortium name="The Broad Institute Genome Sequencing Center for Infectious Disease"/>
            <person name="Wu L."/>
            <person name="Ma J."/>
        </authorList>
    </citation>
    <scope>NUCLEOTIDE SEQUENCE [LARGE SCALE GENOMIC DNA]</scope>
    <source>
        <strain evidence="8">WLHS5</strain>
    </source>
</reference>
<feature type="transmembrane region" description="Helical" evidence="5">
    <location>
        <begin position="142"/>
        <end position="160"/>
    </location>
</feature>
<feature type="transmembrane region" description="Helical" evidence="5">
    <location>
        <begin position="12"/>
        <end position="36"/>
    </location>
</feature>
<feature type="transmembrane region" description="Helical" evidence="5">
    <location>
        <begin position="268"/>
        <end position="289"/>
    </location>
</feature>
<accession>A0ABW2LCP8</accession>
<dbReference type="Gene3D" id="1.20.1720.10">
    <property type="entry name" value="Multidrug resistance protein D"/>
    <property type="match status" value="1"/>
</dbReference>
<dbReference type="PANTHER" id="PTHR42718">
    <property type="entry name" value="MAJOR FACILITATOR SUPERFAMILY MULTIDRUG TRANSPORTER MFSC"/>
    <property type="match status" value="1"/>
</dbReference>
<dbReference type="PROSITE" id="PS50850">
    <property type="entry name" value="MFS"/>
    <property type="match status" value="1"/>
</dbReference>
<dbReference type="Gene3D" id="1.20.1250.20">
    <property type="entry name" value="MFS general substrate transporter like domains"/>
    <property type="match status" value="1"/>
</dbReference>
<feature type="transmembrane region" description="Helical" evidence="5">
    <location>
        <begin position="328"/>
        <end position="348"/>
    </location>
</feature>
<feature type="transmembrane region" description="Helical" evidence="5">
    <location>
        <begin position="166"/>
        <end position="184"/>
    </location>
</feature>
<feature type="domain" description="Major facilitator superfamily (MFS) profile" evidence="6">
    <location>
        <begin position="14"/>
        <end position="458"/>
    </location>
</feature>
<comment type="subcellular location">
    <subcellularLocation>
        <location evidence="1">Cell membrane</location>
        <topology evidence="1">Multi-pass membrane protein</topology>
    </subcellularLocation>
</comment>
<keyword evidence="8" id="KW-1185">Reference proteome</keyword>
<dbReference type="Proteomes" id="UP001596504">
    <property type="component" value="Unassembled WGS sequence"/>
</dbReference>
<proteinExistence type="predicted"/>
<dbReference type="Pfam" id="PF07690">
    <property type="entry name" value="MFS_1"/>
    <property type="match status" value="1"/>
</dbReference>
<dbReference type="EMBL" id="JBHTCJ010000001">
    <property type="protein sequence ID" value="MFC7340248.1"/>
    <property type="molecule type" value="Genomic_DNA"/>
</dbReference>
<evidence type="ECO:0000313" key="8">
    <source>
        <dbReference type="Proteomes" id="UP001596504"/>
    </source>
</evidence>
<evidence type="ECO:0000256" key="4">
    <source>
        <dbReference type="ARBA" id="ARBA00023136"/>
    </source>
</evidence>
<dbReference type="InterPro" id="IPR036259">
    <property type="entry name" value="MFS_trans_sf"/>
</dbReference>
<feature type="transmembrane region" description="Helical" evidence="5">
    <location>
        <begin position="225"/>
        <end position="247"/>
    </location>
</feature>
<feature type="transmembrane region" description="Helical" evidence="5">
    <location>
        <begin position="56"/>
        <end position="73"/>
    </location>
</feature>
<feature type="transmembrane region" description="Helical" evidence="5">
    <location>
        <begin position="196"/>
        <end position="219"/>
    </location>
</feature>
<dbReference type="InterPro" id="IPR020846">
    <property type="entry name" value="MFS_dom"/>
</dbReference>
<sequence>MDGVALGSRSGRWILVATILGSGVAFLDGSVVNVALPAIGRDVEGGLRVQQWVLDAYLLTLSSLLLLGGALGDRYGRRRVFAIGMVVFTAASLACGLAPTGPVLILARLAQGVGGALLVPGSLALINATIREQDRGVAVGRWAGLTGVSSAIGPFVGGWLVDAASWRWVFLINLPIAAAAMLALRRVPESRSTEVAGPPDVGGAIAVTTGLAGAVFALIEIPGVGWTPLTGTAAALGLTALVAFAVIEARHPAPLMPPALLRSRQFTGANLTTLTVYAALSGALFLLSLQLQQSMGYTALQAGVATLPITVVMLVLSGRVGGLAQRTGPRLPMIIGPLGCALGLVLLTRAVPGASYLTGVLPGVLVFGLGLSITVAPLTSAVLASVSAERGGVASGVNNAVSRLAGLLAVAVLPVVAGLSGTAAGAPLGPGFGTAMLVSAGLCAAGGVLAGLTIDRARHVTATPLPGLDHACQDPSCCPQD</sequence>
<feature type="transmembrane region" description="Helical" evidence="5">
    <location>
        <begin position="105"/>
        <end position="130"/>
    </location>
</feature>
<feature type="transmembrane region" description="Helical" evidence="5">
    <location>
        <begin position="360"/>
        <end position="383"/>
    </location>
</feature>
<evidence type="ECO:0000256" key="3">
    <source>
        <dbReference type="ARBA" id="ARBA00022989"/>
    </source>
</evidence>
<comment type="caution">
    <text evidence="7">The sequence shown here is derived from an EMBL/GenBank/DDBJ whole genome shotgun (WGS) entry which is preliminary data.</text>
</comment>
<keyword evidence="3 5" id="KW-1133">Transmembrane helix</keyword>
<evidence type="ECO:0000256" key="1">
    <source>
        <dbReference type="ARBA" id="ARBA00004651"/>
    </source>
</evidence>
<protein>
    <submittedName>
        <fullName evidence="7">MFS transporter</fullName>
    </submittedName>
</protein>
<feature type="transmembrane region" description="Helical" evidence="5">
    <location>
        <begin position="404"/>
        <end position="426"/>
    </location>
</feature>
<evidence type="ECO:0000256" key="5">
    <source>
        <dbReference type="SAM" id="Phobius"/>
    </source>
</evidence>
<dbReference type="CDD" id="cd17321">
    <property type="entry name" value="MFS_MMR_MDR_like"/>
    <property type="match status" value="1"/>
</dbReference>
<organism evidence="7 8">
    <name type="scientific">Saccharopolyspora griseoalba</name>
    <dbReference type="NCBI Taxonomy" id="1431848"/>
    <lineage>
        <taxon>Bacteria</taxon>
        <taxon>Bacillati</taxon>
        <taxon>Actinomycetota</taxon>
        <taxon>Actinomycetes</taxon>
        <taxon>Pseudonocardiales</taxon>
        <taxon>Pseudonocardiaceae</taxon>
        <taxon>Saccharopolyspora</taxon>
    </lineage>
</organism>
<dbReference type="PANTHER" id="PTHR42718:SF42">
    <property type="entry name" value="EXPORT PROTEIN"/>
    <property type="match status" value="1"/>
</dbReference>
<keyword evidence="4 5" id="KW-0472">Membrane</keyword>
<evidence type="ECO:0000256" key="2">
    <source>
        <dbReference type="ARBA" id="ARBA00022692"/>
    </source>
</evidence>
<feature type="transmembrane region" description="Helical" evidence="5">
    <location>
        <begin position="80"/>
        <end position="99"/>
    </location>
</feature>